<name>A0A0M9VIL7_9FLAO</name>
<dbReference type="Proteomes" id="UP000037755">
    <property type="component" value="Unassembled WGS sequence"/>
</dbReference>
<dbReference type="Pfam" id="PF25594">
    <property type="entry name" value="GldB_lipo"/>
    <property type="match status" value="1"/>
</dbReference>
<dbReference type="RefSeq" id="WP_054408129.1">
    <property type="nucleotide sequence ID" value="NZ_FOYA01000001.1"/>
</dbReference>
<sequence>MRKFVVFFALALAVVSCGKKSKEEKEIEEVKIPEVKIERLDRDYFTVKPADFPKMRQRFADLFPASTSDAEWLSRRNEPFLKELQAEVQKVYPDLDTLQTNTRELFKHIKYYYPKFNIPQVVTLVNDNLEYKAMYNGKTVAIPLSIYLGRGNKYYQGLDTYRTQMYDPTQILPDVVESFATTGMYAQISGLTDKTLLSYMIYFGKMQYLKDRLIPNVPDYDKIGYTKLQLQWAFENEAIMWSTLLEKQLLYSTEPQLPRRFINPAPFTRFGLDIDTDSPGRLGQWIGWQIVRSFMENNKDVTLQQLLAMDAKTIFEKSKYKPKK</sequence>
<keyword evidence="2" id="KW-1185">Reference proteome</keyword>
<comment type="caution">
    <text evidence="1">The sequence shown here is derived from an EMBL/GenBank/DDBJ whole genome shotgun (WGS) entry which is preliminary data.</text>
</comment>
<dbReference type="PROSITE" id="PS51257">
    <property type="entry name" value="PROKAR_LIPOPROTEIN"/>
    <property type="match status" value="1"/>
</dbReference>
<dbReference type="OrthoDB" id="976022at2"/>
<accession>A0A0M9VIL7</accession>
<evidence type="ECO:0000313" key="1">
    <source>
        <dbReference type="EMBL" id="KOS06532.1"/>
    </source>
</evidence>
<dbReference type="STRING" id="1202724.AM493_11170"/>
<reference evidence="1 2" key="1">
    <citation type="submission" date="2015-08" db="EMBL/GenBank/DDBJ databases">
        <title>Whole genome sequence of Flavobacterium akiainvivens IK-1T, from decaying Wikstroemia oahuensis, an endemic Hawaiian shrub.</title>
        <authorList>
            <person name="Wan X."/>
            <person name="Hou S."/>
            <person name="Saito J."/>
            <person name="Donachie S."/>
        </authorList>
    </citation>
    <scope>NUCLEOTIDE SEQUENCE [LARGE SCALE GENOMIC DNA]</scope>
    <source>
        <strain evidence="1 2">IK-1</strain>
    </source>
</reference>
<dbReference type="PATRIC" id="fig|1202724.3.peg.2319"/>
<evidence type="ECO:0000313" key="2">
    <source>
        <dbReference type="Proteomes" id="UP000037755"/>
    </source>
</evidence>
<dbReference type="AlphaFoldDB" id="A0A0M9VIL7"/>
<protein>
    <recommendedName>
        <fullName evidence="3">Gliding motility protein GldB</fullName>
    </recommendedName>
</protein>
<evidence type="ECO:0008006" key="3">
    <source>
        <dbReference type="Google" id="ProtNLM"/>
    </source>
</evidence>
<organism evidence="1 2">
    <name type="scientific">Flavobacterium akiainvivens</name>
    <dbReference type="NCBI Taxonomy" id="1202724"/>
    <lineage>
        <taxon>Bacteria</taxon>
        <taxon>Pseudomonadati</taxon>
        <taxon>Bacteroidota</taxon>
        <taxon>Flavobacteriia</taxon>
        <taxon>Flavobacteriales</taxon>
        <taxon>Flavobacteriaceae</taxon>
        <taxon>Flavobacterium</taxon>
    </lineage>
</organism>
<gene>
    <name evidence="1" type="ORF">AM493_11170</name>
</gene>
<dbReference type="EMBL" id="LIYD01000005">
    <property type="protein sequence ID" value="KOS06532.1"/>
    <property type="molecule type" value="Genomic_DNA"/>
</dbReference>
<dbReference type="InterPro" id="IPR019853">
    <property type="entry name" value="GldB-like"/>
</dbReference>
<proteinExistence type="predicted"/>
<dbReference type="NCBIfam" id="TIGR03514">
    <property type="entry name" value="GldB_lipo"/>
    <property type="match status" value="1"/>
</dbReference>